<feature type="compositionally biased region" description="Polar residues" evidence="2">
    <location>
        <begin position="563"/>
        <end position="572"/>
    </location>
</feature>
<feature type="region of interest" description="Disordered" evidence="2">
    <location>
        <begin position="1090"/>
        <end position="1111"/>
    </location>
</feature>
<dbReference type="InterPro" id="IPR045148">
    <property type="entry name" value="TCRG1-like"/>
</dbReference>
<feature type="region of interest" description="Disordered" evidence="2">
    <location>
        <begin position="509"/>
        <end position="574"/>
    </location>
</feature>
<dbReference type="FunFam" id="1.10.10.440:FF:000001">
    <property type="entry name" value="Transcription elongation regulator 1 like"/>
    <property type="match status" value="1"/>
</dbReference>
<evidence type="ECO:0000256" key="2">
    <source>
        <dbReference type="SAM" id="MobiDB-lite"/>
    </source>
</evidence>
<dbReference type="FunFam" id="1.10.10.440:FF:000006">
    <property type="entry name" value="Transcription elongation regulator 1 (CA150)"/>
    <property type="match status" value="1"/>
</dbReference>
<gene>
    <name evidence="5" type="ORF">MELIAE_LOCUS9606</name>
</gene>
<feature type="compositionally biased region" description="Basic and acidic residues" evidence="2">
    <location>
        <begin position="426"/>
        <end position="465"/>
    </location>
</feature>
<dbReference type="OrthoDB" id="63972at2759"/>
<dbReference type="Pfam" id="PF00397">
    <property type="entry name" value="WW"/>
    <property type="match status" value="2"/>
</dbReference>
<dbReference type="GO" id="GO:0005634">
    <property type="term" value="C:nucleus"/>
    <property type="evidence" value="ECO:0007669"/>
    <property type="project" value="TreeGrafter"/>
</dbReference>
<feature type="compositionally biased region" description="Basic and acidic residues" evidence="2">
    <location>
        <begin position="792"/>
        <end position="805"/>
    </location>
</feature>
<dbReference type="EMBL" id="OV121137">
    <property type="protein sequence ID" value="CAH0559524.1"/>
    <property type="molecule type" value="Genomic_DNA"/>
</dbReference>
<evidence type="ECO:0008006" key="7">
    <source>
        <dbReference type="Google" id="ProtNLM"/>
    </source>
</evidence>
<dbReference type="Gene3D" id="2.20.70.10">
    <property type="match status" value="3"/>
</dbReference>
<dbReference type="SUPFAM" id="SSF51045">
    <property type="entry name" value="WW domain"/>
    <property type="match status" value="3"/>
</dbReference>
<dbReference type="InterPro" id="IPR036020">
    <property type="entry name" value="WW_dom_sf"/>
</dbReference>
<dbReference type="Proteomes" id="UP001154078">
    <property type="component" value="Chromosome 6"/>
</dbReference>
<feature type="domain" description="FF" evidence="4">
    <location>
        <begin position="910"/>
        <end position="966"/>
    </location>
</feature>
<evidence type="ECO:0000313" key="6">
    <source>
        <dbReference type="Proteomes" id="UP001154078"/>
    </source>
</evidence>
<dbReference type="InterPro" id="IPR057565">
    <property type="entry name" value="WW_TCRG1_3rd"/>
</dbReference>
<organism evidence="5 6">
    <name type="scientific">Brassicogethes aeneus</name>
    <name type="common">Rape pollen beetle</name>
    <name type="synonym">Meligethes aeneus</name>
    <dbReference type="NCBI Taxonomy" id="1431903"/>
    <lineage>
        <taxon>Eukaryota</taxon>
        <taxon>Metazoa</taxon>
        <taxon>Ecdysozoa</taxon>
        <taxon>Arthropoda</taxon>
        <taxon>Hexapoda</taxon>
        <taxon>Insecta</taxon>
        <taxon>Pterygota</taxon>
        <taxon>Neoptera</taxon>
        <taxon>Endopterygota</taxon>
        <taxon>Coleoptera</taxon>
        <taxon>Polyphaga</taxon>
        <taxon>Cucujiformia</taxon>
        <taxon>Nitidulidae</taxon>
        <taxon>Meligethinae</taxon>
        <taxon>Brassicogethes</taxon>
    </lineage>
</organism>
<dbReference type="Pfam" id="PF23517">
    <property type="entry name" value="WW_TCERG1"/>
    <property type="match status" value="1"/>
</dbReference>
<feature type="compositionally biased region" description="Basic and acidic residues" evidence="2">
    <location>
        <begin position="853"/>
        <end position="909"/>
    </location>
</feature>
<keyword evidence="1" id="KW-0677">Repeat</keyword>
<feature type="compositionally biased region" description="Low complexity" evidence="2">
    <location>
        <begin position="107"/>
        <end position="116"/>
    </location>
</feature>
<feature type="region of interest" description="Disordered" evidence="2">
    <location>
        <begin position="239"/>
        <end position="263"/>
    </location>
</feature>
<feature type="domain" description="WW" evidence="3">
    <location>
        <begin position="166"/>
        <end position="199"/>
    </location>
</feature>
<accession>A0A9P0BDC2</accession>
<dbReference type="GO" id="GO:0070063">
    <property type="term" value="F:RNA polymerase binding"/>
    <property type="evidence" value="ECO:0007669"/>
    <property type="project" value="InterPro"/>
</dbReference>
<dbReference type="SUPFAM" id="SSF81698">
    <property type="entry name" value="FF domain"/>
    <property type="match status" value="5"/>
</dbReference>
<dbReference type="PROSITE" id="PS51676">
    <property type="entry name" value="FF"/>
    <property type="match status" value="5"/>
</dbReference>
<feature type="domain" description="WW" evidence="3">
    <location>
        <begin position="353"/>
        <end position="386"/>
    </location>
</feature>
<feature type="compositionally biased region" description="Basic and acidic residues" evidence="2">
    <location>
        <begin position="241"/>
        <end position="254"/>
    </location>
</feature>
<dbReference type="InterPro" id="IPR036517">
    <property type="entry name" value="FF_domain_sf"/>
</dbReference>
<evidence type="ECO:0000259" key="3">
    <source>
        <dbReference type="PROSITE" id="PS50020"/>
    </source>
</evidence>
<dbReference type="SMART" id="SM00456">
    <property type="entry name" value="WW"/>
    <property type="match status" value="3"/>
</dbReference>
<dbReference type="GO" id="GO:0003712">
    <property type="term" value="F:transcription coregulator activity"/>
    <property type="evidence" value="ECO:0007669"/>
    <property type="project" value="TreeGrafter"/>
</dbReference>
<feature type="compositionally biased region" description="Pro residues" evidence="2">
    <location>
        <begin position="74"/>
        <end position="90"/>
    </location>
</feature>
<keyword evidence="6" id="KW-1185">Reference proteome</keyword>
<dbReference type="FunFam" id="1.10.10.440:FF:000029">
    <property type="entry name" value="Uncharacterized protein, isoform B"/>
    <property type="match status" value="1"/>
</dbReference>
<dbReference type="FunFam" id="2.20.70.10:FF:000049">
    <property type="entry name" value="Transcription elongation regulator 1-like"/>
    <property type="match status" value="1"/>
</dbReference>
<dbReference type="InterPro" id="IPR001202">
    <property type="entry name" value="WW_dom"/>
</dbReference>
<dbReference type="CDD" id="cd00201">
    <property type="entry name" value="WW"/>
    <property type="match status" value="3"/>
</dbReference>
<dbReference type="PANTHER" id="PTHR15377">
    <property type="entry name" value="TRANSCRIPTION ELONGATION REGULATOR 1"/>
    <property type="match status" value="1"/>
</dbReference>
<dbReference type="Gene3D" id="1.10.10.440">
    <property type="entry name" value="FF domain"/>
    <property type="match status" value="6"/>
</dbReference>
<protein>
    <recommendedName>
        <fullName evidence="7">Transcription elongation regulator 1</fullName>
    </recommendedName>
</protein>
<name>A0A9P0BDC2_BRAAE</name>
<reference evidence="5" key="1">
    <citation type="submission" date="2021-12" db="EMBL/GenBank/DDBJ databases">
        <authorList>
            <person name="King R."/>
        </authorList>
    </citation>
    <scope>NUCLEOTIDE SEQUENCE</scope>
</reference>
<proteinExistence type="predicted"/>
<dbReference type="InterPro" id="IPR002713">
    <property type="entry name" value="FF_domain"/>
</dbReference>
<dbReference type="PROSITE" id="PS50020">
    <property type="entry name" value="WW_DOMAIN_2"/>
    <property type="match status" value="3"/>
</dbReference>
<feature type="compositionally biased region" description="Basic and acidic residues" evidence="2">
    <location>
        <begin position="552"/>
        <end position="562"/>
    </location>
</feature>
<evidence type="ECO:0000259" key="4">
    <source>
        <dbReference type="PROSITE" id="PS51676"/>
    </source>
</evidence>
<feature type="compositionally biased region" description="Basic and acidic residues" evidence="2">
    <location>
        <begin position="815"/>
        <end position="839"/>
    </location>
</feature>
<feature type="domain" description="FF" evidence="4">
    <location>
        <begin position="665"/>
        <end position="720"/>
    </location>
</feature>
<feature type="domain" description="FF" evidence="4">
    <location>
        <begin position="733"/>
        <end position="806"/>
    </location>
</feature>
<sequence>MDEQMDFSNDIDGNVQEDFEEDIGFENDIDIGDDFPARRGRGGFRGRGGPNRNWPGPGGPRGDGPRFRGRGFPPGGPPPFRGRGGGPPPMFGRGGPRNAPPGGGFSGAPPGFNPNWGGPPGGPPNMMDNGFNGGPPFNGPPGMMNNGPPHNNANNAQQGGFPPAATNMDEIWVETKSGEGKSYYYNARTRETTWTKPEGANIKVISQDQVEAMAQAATVTIPQNTSTAAQAALAQANVTNKQEEHDDGKLDPKKAMQNAQMQQPPNMMSGPPPGMPPFGGPPGQFGGPPFGMPPPGFQAGFQQPPGWPGAPPGSAPWGVPPQQLLPPAAGLAGGALQAIDEAAVMSKVDPDILARASEWTEHKAPDGRFYYYNAKKGESVWEKPQPLKDLEAAKLAAAQGISTRPSLEMLVMGDTGKPPNAMNGEPIKDSEKDGEDKIKKLQEEIKKKKEEEEKAKELKVQDKSKPISSTPVPGTPWCVVWTGDGRVFFYNPTTRTSVWEKPEELLKRTDVDKMTANPPEVSGNSAKLDVAKSPPKPKRVSDDSDSEAEIETPAKKLKKEESAPTNGAQSQGAVKKIDIGKEAAIEAEVRAAKERAVIPLETRIKLFKEMLAEKQVSAFSTWEKELHKIVFDSRYLLLTSKERKQVFEKYVKERAEEERREKRNKLREKKDLFRKLLSESHLHGKSSFSDFAQKFAKDERFKGVEKMRERESLFNEYLIEVRKREKEEKSQKREQVKKDFFAMLREHSDVDRHSHWSEVKRKVDADQRYKAIDSQGQKEEWFREYCKMLKEEKKRAKEKDREHKREKEKHKKSKRDKDRGDKEGKDKGEKDRDSKKQDEGVVEDEDPDASVKASEDKEADGTDDEKAQELKDKERQARAEASLREREKEVQRTLANHMRDRDKEREHHKRDEAIQHFNALLADLVRNPDLSWREVKRILRKDHRWDLADSLGRDDKEKLFNDHLEHLLRKKREKFRELLDETPEVTLVSGWKEIKRLVKEDPRYTKFASSERCEREFKDYLKDKLITAKGQFKELLQETKMISHKSLSNLRENQSHMSEIEEILRNDKRYLVLDHITHERTQLILNYFEELDRRGPPPPPTASEPNRRSIK</sequence>
<feature type="domain" description="WW" evidence="3">
    <location>
        <begin position="475"/>
        <end position="504"/>
    </location>
</feature>
<feature type="region of interest" description="Disordered" evidence="2">
    <location>
        <begin position="415"/>
        <end position="476"/>
    </location>
</feature>
<feature type="domain" description="FF" evidence="4">
    <location>
        <begin position="598"/>
        <end position="653"/>
    </location>
</feature>
<dbReference type="SMART" id="SM00441">
    <property type="entry name" value="FF"/>
    <property type="match status" value="6"/>
</dbReference>
<dbReference type="Pfam" id="PF01846">
    <property type="entry name" value="FF"/>
    <property type="match status" value="6"/>
</dbReference>
<evidence type="ECO:0000256" key="1">
    <source>
        <dbReference type="ARBA" id="ARBA00022737"/>
    </source>
</evidence>
<dbReference type="AlphaFoldDB" id="A0A9P0BDC2"/>
<feature type="region of interest" description="Disordered" evidence="2">
    <location>
        <begin position="792"/>
        <end position="909"/>
    </location>
</feature>
<feature type="region of interest" description="Disordered" evidence="2">
    <location>
        <begin position="25"/>
        <end position="165"/>
    </location>
</feature>
<dbReference type="PROSITE" id="PS01159">
    <property type="entry name" value="WW_DOMAIN_1"/>
    <property type="match status" value="1"/>
</dbReference>
<dbReference type="PANTHER" id="PTHR15377:SF3">
    <property type="entry name" value="WW DOMAIN-CONTAINING PROTEIN"/>
    <property type="match status" value="1"/>
</dbReference>
<feature type="domain" description="FF" evidence="4">
    <location>
        <begin position="968"/>
        <end position="1023"/>
    </location>
</feature>
<feature type="compositionally biased region" description="Low complexity" evidence="2">
    <location>
        <begin position="140"/>
        <end position="162"/>
    </location>
</feature>
<dbReference type="FunFam" id="1.10.10.440:FF:000005">
    <property type="entry name" value="Transcription elongation regulator 1 (CA150)"/>
    <property type="match status" value="1"/>
</dbReference>
<evidence type="ECO:0000313" key="5">
    <source>
        <dbReference type="EMBL" id="CAH0559524.1"/>
    </source>
</evidence>